<evidence type="ECO:0000313" key="7">
    <source>
        <dbReference type="Proteomes" id="UP000198827"/>
    </source>
</evidence>
<feature type="short sequence motif" description="GXSXG" evidence="4">
    <location>
        <begin position="63"/>
        <end position="67"/>
    </location>
</feature>
<evidence type="ECO:0000256" key="4">
    <source>
        <dbReference type="PROSITE-ProRule" id="PRU01161"/>
    </source>
</evidence>
<evidence type="ECO:0000259" key="5">
    <source>
        <dbReference type="PROSITE" id="PS51635"/>
    </source>
</evidence>
<gene>
    <name evidence="6" type="ORF">SAMN04489798_0278</name>
</gene>
<dbReference type="EMBL" id="LT629705">
    <property type="protein sequence ID" value="SDN42703.1"/>
    <property type="molecule type" value="Genomic_DNA"/>
</dbReference>
<dbReference type="Gene3D" id="3.40.1090.10">
    <property type="entry name" value="Cytosolic phospholipase A2 catalytic domain"/>
    <property type="match status" value="1"/>
</dbReference>
<dbReference type="AlphaFoldDB" id="A0A1H0BBE2"/>
<feature type="short sequence motif" description="DGA/G" evidence="4">
    <location>
        <begin position="215"/>
        <end position="217"/>
    </location>
</feature>
<proteinExistence type="predicted"/>
<dbReference type="SUPFAM" id="SSF52151">
    <property type="entry name" value="FabD/lysophospholipase-like"/>
    <property type="match status" value="1"/>
</dbReference>
<evidence type="ECO:0000256" key="2">
    <source>
        <dbReference type="ARBA" id="ARBA00022963"/>
    </source>
</evidence>
<feature type="active site" description="Nucleophile" evidence="4">
    <location>
        <position position="65"/>
    </location>
</feature>
<dbReference type="PANTHER" id="PTHR24185:SF1">
    <property type="entry name" value="CALCIUM-INDEPENDENT PHOSPHOLIPASE A2-GAMMA"/>
    <property type="match status" value="1"/>
</dbReference>
<dbReference type="GO" id="GO:0016042">
    <property type="term" value="P:lipid catabolic process"/>
    <property type="evidence" value="ECO:0007669"/>
    <property type="project" value="UniProtKB-UniRule"/>
</dbReference>
<dbReference type="RefSeq" id="WP_090175911.1">
    <property type="nucleotide sequence ID" value="NZ_LT629705.1"/>
</dbReference>
<dbReference type="PANTHER" id="PTHR24185">
    <property type="entry name" value="CALCIUM-INDEPENDENT PHOSPHOLIPASE A2-GAMMA"/>
    <property type="match status" value="1"/>
</dbReference>
<feature type="short sequence motif" description="GXGXXG" evidence="4">
    <location>
        <begin position="24"/>
        <end position="29"/>
    </location>
</feature>
<dbReference type="GO" id="GO:0004620">
    <property type="term" value="F:phospholipase activity"/>
    <property type="evidence" value="ECO:0007669"/>
    <property type="project" value="TreeGrafter"/>
</dbReference>
<name>A0A1H0BBE2_9PSED</name>
<evidence type="ECO:0000313" key="6">
    <source>
        <dbReference type="EMBL" id="SDN42703.1"/>
    </source>
</evidence>
<dbReference type="GO" id="GO:0006631">
    <property type="term" value="P:fatty acid metabolic process"/>
    <property type="evidence" value="ECO:0007669"/>
    <property type="project" value="TreeGrafter"/>
</dbReference>
<keyword evidence="2 4" id="KW-0442">Lipid degradation</keyword>
<dbReference type="PROSITE" id="PS51635">
    <property type="entry name" value="PNPLA"/>
    <property type="match status" value="1"/>
</dbReference>
<evidence type="ECO:0000256" key="1">
    <source>
        <dbReference type="ARBA" id="ARBA00022801"/>
    </source>
</evidence>
<evidence type="ECO:0000256" key="3">
    <source>
        <dbReference type="ARBA" id="ARBA00023098"/>
    </source>
</evidence>
<dbReference type="OrthoDB" id="9807112at2"/>
<organism evidence="6 7">
    <name type="scientific">Pseudomonas arsenicoxydans</name>
    <dbReference type="NCBI Taxonomy" id="702115"/>
    <lineage>
        <taxon>Bacteria</taxon>
        <taxon>Pseudomonadati</taxon>
        <taxon>Pseudomonadota</taxon>
        <taxon>Gammaproteobacteria</taxon>
        <taxon>Pseudomonadales</taxon>
        <taxon>Pseudomonadaceae</taxon>
        <taxon>Pseudomonas</taxon>
    </lineage>
</organism>
<reference evidence="6 7" key="1">
    <citation type="submission" date="2016-10" db="EMBL/GenBank/DDBJ databases">
        <authorList>
            <person name="de Groot N.N."/>
        </authorList>
    </citation>
    <scope>NUCLEOTIDE SEQUENCE [LARGE SCALE GENOMIC DNA]</scope>
    <source>
        <strain evidence="6 7">CECT 7543</strain>
    </source>
</reference>
<accession>A0A1H0BBE2</accession>
<feature type="active site" description="Proton acceptor" evidence="4">
    <location>
        <position position="215"/>
    </location>
</feature>
<dbReference type="GO" id="GO:0016020">
    <property type="term" value="C:membrane"/>
    <property type="evidence" value="ECO:0007669"/>
    <property type="project" value="TreeGrafter"/>
</dbReference>
<keyword evidence="1 4" id="KW-0378">Hydrolase</keyword>
<sequence>MSYRAFADHLEADGTPKRILSLDGGGLRGVMTIQVLRKIESLLRQRFDDEKMLLSDYFDLIAGTSTGAIIAAGLSLGMTVDEIDKHYCDLGDKVFKRSFWRRGFARQMYDAKAVADALSDVLGTAMLKDAKFHTGLLVVAKRLDTGSTWVMTNNPKAKYFAPNPDNPQTIPNGEYPLWQVVRASTAAPTFFEGEEIQIHSNESKDRADTVGLFIDGGCSPHNNPSLQALMAATMEGYKFGWEAGPDKLLLVSVGTGKADASVKVSSKLTDAAAVQGLLALKNLMEDCGDLVETVLQWISAPTPTARLIDRVAGLAGPVLGGGDGLLTYHRYNALFTQDWFDQADIGIQADASYLASMQEMDKPENLAKLRELGEAVARKQVDTAHFPTKFDVGVRVH</sequence>
<dbReference type="InterPro" id="IPR016035">
    <property type="entry name" value="Acyl_Trfase/lysoPLipase"/>
</dbReference>
<dbReference type="Proteomes" id="UP000198827">
    <property type="component" value="Chromosome I"/>
</dbReference>
<feature type="domain" description="PNPLA" evidence="5">
    <location>
        <begin position="20"/>
        <end position="229"/>
    </location>
</feature>
<protein>
    <submittedName>
        <fullName evidence="6">Patatin-like phospholipase</fullName>
    </submittedName>
</protein>
<keyword evidence="3 4" id="KW-0443">Lipid metabolism</keyword>
<dbReference type="Pfam" id="PF01734">
    <property type="entry name" value="Patatin"/>
    <property type="match status" value="1"/>
</dbReference>
<dbReference type="InterPro" id="IPR002641">
    <property type="entry name" value="PNPLA_dom"/>
</dbReference>